<dbReference type="Proteomes" id="UP000248148">
    <property type="component" value="Unassembled WGS sequence"/>
</dbReference>
<gene>
    <name evidence="1" type="ORF">BJ122_11317</name>
</gene>
<dbReference type="EMBL" id="QJTI01000013">
    <property type="protein sequence ID" value="PYF02233.1"/>
    <property type="molecule type" value="Genomic_DNA"/>
</dbReference>
<comment type="caution">
    <text evidence="1">The sequence shown here is derived from an EMBL/GenBank/DDBJ whole genome shotgun (WGS) entry which is preliminary data.</text>
</comment>
<dbReference type="RefSeq" id="WP_110781181.1">
    <property type="nucleotide sequence ID" value="NZ_QJTI01000013.1"/>
</dbReference>
<organism evidence="1 2">
    <name type="scientific">Rhodopseudomonas faecalis</name>
    <dbReference type="NCBI Taxonomy" id="99655"/>
    <lineage>
        <taxon>Bacteria</taxon>
        <taxon>Pseudomonadati</taxon>
        <taxon>Pseudomonadota</taxon>
        <taxon>Alphaproteobacteria</taxon>
        <taxon>Hyphomicrobiales</taxon>
        <taxon>Nitrobacteraceae</taxon>
        <taxon>Rhodopseudomonas</taxon>
    </lineage>
</organism>
<name>A0A318TCF9_9BRAD</name>
<dbReference type="AlphaFoldDB" id="A0A318TCF9"/>
<reference evidence="1 2" key="1">
    <citation type="submission" date="2018-06" db="EMBL/GenBank/DDBJ databases">
        <title>Genomic Encyclopedia of Archaeal and Bacterial Type Strains, Phase II (KMG-II): from individual species to whole genera.</title>
        <authorList>
            <person name="Goeker M."/>
        </authorList>
    </citation>
    <scope>NUCLEOTIDE SEQUENCE [LARGE SCALE GENOMIC DNA]</scope>
    <source>
        <strain evidence="1 2">JCM 11668</strain>
    </source>
</reference>
<proteinExistence type="predicted"/>
<dbReference type="InterPro" id="IPR045390">
    <property type="entry name" value="ABC-3C_MC3"/>
</dbReference>
<keyword evidence="2" id="KW-1185">Reference proteome</keyword>
<dbReference type="Pfam" id="PF20131">
    <property type="entry name" value="MC3"/>
    <property type="match status" value="1"/>
</dbReference>
<protein>
    <submittedName>
        <fullName evidence="1">Uncharacterized protein</fullName>
    </submittedName>
</protein>
<evidence type="ECO:0000313" key="1">
    <source>
        <dbReference type="EMBL" id="PYF02233.1"/>
    </source>
</evidence>
<accession>A0A318TCF9</accession>
<evidence type="ECO:0000313" key="2">
    <source>
        <dbReference type="Proteomes" id="UP000248148"/>
    </source>
</evidence>
<dbReference type="OrthoDB" id="7596199at2"/>
<sequence>MTALSTLGLTELDIVQNPAIGAYLIWQFTLGYQEDGAQAAPIPLAFLVLPMLLHRQTFDEVASTRKASGLPLFAAKFEKEREILMGIHGRAIQLRPLSLQSIGVAATSKLVRIDYDTAQLRGYPLDLLNAAKPRLPERLKGFAAAADKLGYWFSRLGLAQVASTLRVDF</sequence>